<evidence type="ECO:0000313" key="2">
    <source>
        <dbReference type="Proteomes" id="UP000735302"/>
    </source>
</evidence>
<dbReference type="Gene3D" id="3.40.50.720">
    <property type="entry name" value="NAD(P)-binding Rossmann-like Domain"/>
    <property type="match status" value="1"/>
</dbReference>
<proteinExistence type="predicted"/>
<dbReference type="InterPro" id="IPR002347">
    <property type="entry name" value="SDR_fam"/>
</dbReference>
<comment type="caution">
    <text evidence="1">The sequence shown here is derived from an EMBL/GenBank/DDBJ whole genome shotgun (WGS) entry which is preliminary data.</text>
</comment>
<keyword evidence="2" id="KW-1185">Reference proteome</keyword>
<dbReference type="PRINTS" id="PR00081">
    <property type="entry name" value="GDHRDH"/>
</dbReference>
<accession>A0AAV4C5K4</accession>
<name>A0AAV4C5K4_9GAST</name>
<dbReference type="SUPFAM" id="SSF51735">
    <property type="entry name" value="NAD(P)-binding Rossmann-fold domains"/>
    <property type="match status" value="1"/>
</dbReference>
<dbReference type="PANTHER" id="PTHR43975:SF2">
    <property type="entry name" value="EG:BACR7A4.14 PROTEIN-RELATED"/>
    <property type="match status" value="1"/>
</dbReference>
<dbReference type="Proteomes" id="UP000735302">
    <property type="component" value="Unassembled WGS sequence"/>
</dbReference>
<dbReference type="PANTHER" id="PTHR43975">
    <property type="entry name" value="ZGC:101858"/>
    <property type="match status" value="1"/>
</dbReference>
<dbReference type="InterPro" id="IPR036291">
    <property type="entry name" value="NAD(P)-bd_dom_sf"/>
</dbReference>
<gene>
    <name evidence="1" type="ORF">PoB_005345000</name>
</gene>
<evidence type="ECO:0000313" key="1">
    <source>
        <dbReference type="EMBL" id="GFO26945.1"/>
    </source>
</evidence>
<dbReference type="AlphaFoldDB" id="A0AAV4C5K4"/>
<protein>
    <submittedName>
        <fullName evidence="1">3-oxoacyl-[acyl-carrier-protein] reductase fabg</fullName>
    </submittedName>
</protein>
<sequence length="188" mass="20033">MINETVSRFGGLNILVHSAGIALPNSGPDTCTESTYDLVMDTNLKSVFFLTQLALPHLEKSRGSITTVSSVYSVSPGLQQTVYALSKAGLDHLTRCLAIHLGPKGVRANSVNPSYVATNVLRSFPIQRSLPEAAAAVGEQEAHKHPLEGRCATVEEVAEAVVFLASDAASFITGQNLLVDGGRHFPKY</sequence>
<reference evidence="1 2" key="1">
    <citation type="journal article" date="2021" name="Elife">
        <title>Chloroplast acquisition without the gene transfer in kleptoplastic sea slugs, Plakobranchus ocellatus.</title>
        <authorList>
            <person name="Maeda T."/>
            <person name="Takahashi S."/>
            <person name="Yoshida T."/>
            <person name="Shimamura S."/>
            <person name="Takaki Y."/>
            <person name="Nagai Y."/>
            <person name="Toyoda A."/>
            <person name="Suzuki Y."/>
            <person name="Arimoto A."/>
            <person name="Ishii H."/>
            <person name="Satoh N."/>
            <person name="Nishiyama T."/>
            <person name="Hasebe M."/>
            <person name="Maruyama T."/>
            <person name="Minagawa J."/>
            <person name="Obokata J."/>
            <person name="Shigenobu S."/>
        </authorList>
    </citation>
    <scope>NUCLEOTIDE SEQUENCE [LARGE SCALE GENOMIC DNA]</scope>
</reference>
<organism evidence="1 2">
    <name type="scientific">Plakobranchus ocellatus</name>
    <dbReference type="NCBI Taxonomy" id="259542"/>
    <lineage>
        <taxon>Eukaryota</taxon>
        <taxon>Metazoa</taxon>
        <taxon>Spiralia</taxon>
        <taxon>Lophotrochozoa</taxon>
        <taxon>Mollusca</taxon>
        <taxon>Gastropoda</taxon>
        <taxon>Heterobranchia</taxon>
        <taxon>Euthyneura</taxon>
        <taxon>Panpulmonata</taxon>
        <taxon>Sacoglossa</taxon>
        <taxon>Placobranchoidea</taxon>
        <taxon>Plakobranchidae</taxon>
        <taxon>Plakobranchus</taxon>
    </lineage>
</organism>
<dbReference type="Pfam" id="PF13561">
    <property type="entry name" value="adh_short_C2"/>
    <property type="match status" value="1"/>
</dbReference>
<dbReference type="EMBL" id="BLXT01005873">
    <property type="protein sequence ID" value="GFO26945.1"/>
    <property type="molecule type" value="Genomic_DNA"/>
</dbReference>
<dbReference type="PRINTS" id="PR00080">
    <property type="entry name" value="SDRFAMILY"/>
</dbReference>